<evidence type="ECO:0000313" key="4">
    <source>
        <dbReference type="Proteomes" id="UP001596190"/>
    </source>
</evidence>
<dbReference type="Gene3D" id="1.10.287.1490">
    <property type="match status" value="1"/>
</dbReference>
<keyword evidence="1" id="KW-0175">Coiled coil</keyword>
<feature type="coiled-coil region" evidence="1">
    <location>
        <begin position="61"/>
        <end position="106"/>
    </location>
</feature>
<name>A0ABW1T9D9_9LACO</name>
<evidence type="ECO:0000313" key="3">
    <source>
        <dbReference type="EMBL" id="MFC6254695.1"/>
    </source>
</evidence>
<sequence>MGLRDLFSGNSNKKTEKENESKMPDQVNDEKGQSTNDNEQVEKNQTVKNNSSMVTDVKTTKQQLAEIVQQYNASRAVLQNQLFDHRAEAQSAVDELNQKISAVQKRVDDNGTQITALQDAMEKAIQEATAPFVERQTELNKRIKDVQDKAGSLIGQVKDIGASLNGLNDKQQQLIQSESDLSAKFKSEKDPAVVVTLVDEYRDNIKKNKSERDANEEAIIAVDKSQRALKNQLQSVRNKLTDDQEKLRGVNGQLEEAQNKVAADGEAQSKQLDTLSEALSQYQQQLTDLQTELATKKTTLAQVNAEIDHWLGVAVPVKAVTLDQTTGIILDMDHLTDDQLAQLQQAVKLLISRGVSQIGLYTSQFTLNLSDQITKWTNALQLKADTVAVYNPLYSLQHQGKVGAKYRLPDDAVKDEWNADHTERTMTLDNGWTLKVHYYQSSDDIFTVDSYKNGQLAESSTLTQAGRLTANRFYHDDGTKNREEYYSQSGLGVLNLHYDQDELSGVELLNAVGMQVQAFDTVEAFTQWWLQNHLNQQGLLVGAIENADYRKLLTTTHSDPLALVTGVSLKQDDFSTWATALAKQQYLADNYGTEMSLIKQLNQPLTVSLLNAHNLPVSLGVPIEDN</sequence>
<gene>
    <name evidence="3" type="ORF">ACFP1H_08885</name>
</gene>
<feature type="region of interest" description="Disordered" evidence="2">
    <location>
        <begin position="1"/>
        <end position="50"/>
    </location>
</feature>
<evidence type="ECO:0008006" key="5">
    <source>
        <dbReference type="Google" id="ProtNLM"/>
    </source>
</evidence>
<keyword evidence="4" id="KW-1185">Reference proteome</keyword>
<feature type="coiled-coil region" evidence="1">
    <location>
        <begin position="198"/>
        <end position="306"/>
    </location>
</feature>
<evidence type="ECO:0000256" key="2">
    <source>
        <dbReference type="SAM" id="MobiDB-lite"/>
    </source>
</evidence>
<feature type="compositionally biased region" description="Basic and acidic residues" evidence="2">
    <location>
        <begin position="13"/>
        <end position="32"/>
    </location>
</feature>
<evidence type="ECO:0000256" key="1">
    <source>
        <dbReference type="SAM" id="Coils"/>
    </source>
</evidence>
<proteinExistence type="predicted"/>
<accession>A0ABW1T9D9</accession>
<organism evidence="3 4">
    <name type="scientific">Secundilactobacillus hailunensis</name>
    <dbReference type="NCBI Taxonomy" id="2559923"/>
    <lineage>
        <taxon>Bacteria</taxon>
        <taxon>Bacillati</taxon>
        <taxon>Bacillota</taxon>
        <taxon>Bacilli</taxon>
        <taxon>Lactobacillales</taxon>
        <taxon>Lactobacillaceae</taxon>
        <taxon>Secundilactobacillus</taxon>
    </lineage>
</organism>
<comment type="caution">
    <text evidence="3">The sequence shown here is derived from an EMBL/GenBank/DDBJ whole genome shotgun (WGS) entry which is preliminary data.</text>
</comment>
<protein>
    <recommendedName>
        <fullName evidence="5">Chromosome partition protein Smc</fullName>
    </recommendedName>
</protein>
<dbReference type="EMBL" id="JBHSSA010000080">
    <property type="protein sequence ID" value="MFC6254695.1"/>
    <property type="molecule type" value="Genomic_DNA"/>
</dbReference>
<reference evidence="4" key="1">
    <citation type="journal article" date="2019" name="Int. J. Syst. Evol. Microbiol.">
        <title>The Global Catalogue of Microorganisms (GCM) 10K type strain sequencing project: providing services to taxonomists for standard genome sequencing and annotation.</title>
        <authorList>
            <consortium name="The Broad Institute Genomics Platform"/>
            <consortium name="The Broad Institute Genome Sequencing Center for Infectious Disease"/>
            <person name="Wu L."/>
            <person name="Ma J."/>
        </authorList>
    </citation>
    <scope>NUCLEOTIDE SEQUENCE [LARGE SCALE GENOMIC DNA]</scope>
    <source>
        <strain evidence="4">CCM 8950</strain>
    </source>
</reference>
<dbReference type="RefSeq" id="WP_137631923.1">
    <property type="nucleotide sequence ID" value="NZ_BJDO01000092.1"/>
</dbReference>
<feature type="compositionally biased region" description="Polar residues" evidence="2">
    <location>
        <begin position="33"/>
        <end position="50"/>
    </location>
</feature>
<dbReference type="Proteomes" id="UP001596190">
    <property type="component" value="Unassembled WGS sequence"/>
</dbReference>